<keyword evidence="5" id="KW-0067">ATP-binding</keyword>
<evidence type="ECO:0000256" key="5">
    <source>
        <dbReference type="ARBA" id="ARBA00022840"/>
    </source>
</evidence>
<dbReference type="Pfam" id="PF03412">
    <property type="entry name" value="Peptidase_C39"/>
    <property type="match status" value="1"/>
</dbReference>
<feature type="domain" description="Peptidase C39" evidence="13">
    <location>
        <begin position="11"/>
        <end position="132"/>
    </location>
</feature>
<feature type="transmembrane region" description="Helical" evidence="10">
    <location>
        <begin position="199"/>
        <end position="222"/>
    </location>
</feature>
<feature type="transmembrane region" description="Helical" evidence="10">
    <location>
        <begin position="417"/>
        <end position="441"/>
    </location>
</feature>
<dbReference type="PROSITE" id="PS50929">
    <property type="entry name" value="ABC_TM1F"/>
    <property type="match status" value="1"/>
</dbReference>
<evidence type="ECO:0000259" key="11">
    <source>
        <dbReference type="PROSITE" id="PS50893"/>
    </source>
</evidence>
<comment type="subcellular location">
    <subcellularLocation>
        <location evidence="1">Cell membrane</location>
        <topology evidence="1">Multi-pass membrane protein</topology>
    </subcellularLocation>
</comment>
<dbReference type="CDD" id="cd03228">
    <property type="entry name" value="ABCC_MRP_Like"/>
    <property type="match status" value="1"/>
</dbReference>
<evidence type="ECO:0000313" key="14">
    <source>
        <dbReference type="EMBL" id="AHX39584.1"/>
    </source>
</evidence>
<keyword evidence="6" id="KW-0813">Transport</keyword>
<dbReference type="Pfam" id="PF00664">
    <property type="entry name" value="ABC_membrane"/>
    <property type="match status" value="1"/>
</dbReference>
<organism evidence="14">
    <name type="scientific">Bacillus thuringiensis</name>
    <dbReference type="NCBI Taxonomy" id="1428"/>
    <lineage>
        <taxon>Bacteria</taxon>
        <taxon>Bacillati</taxon>
        <taxon>Bacillota</taxon>
        <taxon>Bacilli</taxon>
        <taxon>Bacillales</taxon>
        <taxon>Bacillaceae</taxon>
        <taxon>Bacillus</taxon>
        <taxon>Bacillus cereus group</taxon>
    </lineage>
</organism>
<keyword evidence="8 10" id="KW-0472">Membrane</keyword>
<evidence type="ECO:0000256" key="7">
    <source>
        <dbReference type="ARBA" id="ARBA00022989"/>
    </source>
</evidence>
<dbReference type="EMBL" id="KJ504104">
    <property type="protein sequence ID" value="AHX39584.1"/>
    <property type="molecule type" value="Genomic_DNA"/>
</dbReference>
<dbReference type="SUPFAM" id="SSF90123">
    <property type="entry name" value="ABC transporter transmembrane region"/>
    <property type="match status" value="1"/>
</dbReference>
<evidence type="ECO:0000256" key="1">
    <source>
        <dbReference type="ARBA" id="ARBA00004651"/>
    </source>
</evidence>
<dbReference type="PROSITE" id="PS50893">
    <property type="entry name" value="ABC_TRANSPORTER_2"/>
    <property type="match status" value="1"/>
</dbReference>
<evidence type="ECO:0000256" key="3">
    <source>
        <dbReference type="ARBA" id="ARBA00022741"/>
    </source>
</evidence>
<dbReference type="GO" id="GO:0006508">
    <property type="term" value="P:proteolysis"/>
    <property type="evidence" value="ECO:0007669"/>
    <property type="project" value="InterPro"/>
</dbReference>
<dbReference type="PANTHER" id="PTHR24221">
    <property type="entry name" value="ATP-BINDING CASSETTE SUB-FAMILY B"/>
    <property type="match status" value="1"/>
</dbReference>
<evidence type="ECO:0000256" key="9">
    <source>
        <dbReference type="ARBA" id="ARBA00043264"/>
    </source>
</evidence>
<dbReference type="GO" id="GO:0016887">
    <property type="term" value="F:ATP hydrolysis activity"/>
    <property type="evidence" value="ECO:0007669"/>
    <property type="project" value="InterPro"/>
</dbReference>
<dbReference type="Pfam" id="PF00005">
    <property type="entry name" value="ABC_tran"/>
    <property type="match status" value="1"/>
</dbReference>
<dbReference type="Gene3D" id="3.90.70.10">
    <property type="entry name" value="Cysteine proteinases"/>
    <property type="match status" value="1"/>
</dbReference>
<keyword evidence="2 10" id="KW-0812">Transmembrane</keyword>
<evidence type="ECO:0000259" key="13">
    <source>
        <dbReference type="PROSITE" id="PS50990"/>
    </source>
</evidence>
<keyword evidence="4" id="KW-0788">Thiol protease</keyword>
<keyword evidence="4" id="KW-0378">Hydrolase</keyword>
<feature type="transmembrane region" description="Helical" evidence="10">
    <location>
        <begin position="271"/>
        <end position="293"/>
    </location>
</feature>
<dbReference type="GO" id="GO:0043213">
    <property type="term" value="P:bacteriocin transport"/>
    <property type="evidence" value="ECO:0007669"/>
    <property type="project" value="UniProtKB-KW"/>
</dbReference>
<accession>A0A023PYE6</accession>
<keyword evidence="3" id="KW-0547">Nucleotide-binding</keyword>
<feature type="domain" description="ABC transporter" evidence="11">
    <location>
        <begin position="475"/>
        <end position="700"/>
    </location>
</feature>
<feature type="transmembrane region" description="Helical" evidence="10">
    <location>
        <begin position="386"/>
        <end position="405"/>
    </location>
</feature>
<dbReference type="GO" id="GO:0140359">
    <property type="term" value="F:ABC-type transporter activity"/>
    <property type="evidence" value="ECO:0007669"/>
    <property type="project" value="InterPro"/>
</dbReference>
<dbReference type="PANTHER" id="PTHR24221:SF654">
    <property type="entry name" value="ATP-BINDING CASSETTE SUB-FAMILY B MEMBER 6"/>
    <property type="match status" value="1"/>
</dbReference>
<sequence length="700" mass="80150">MLRKKIKFIPQMTSFDCGPSCLAMIMHYYGSAVQASEIRNSKIINKKSAWSLLDIKKVSKSYGLSATAYRIENITDLQRIQKPMIAFWGFNHFVIIERVKANKFYIVDPKAGPMIIDIRSFEEMFCDYILVIENKKDIQPNTKRREKHILLRYIDHFVSPSQIVLLALLALLAQISILAFPFILKKFMDILNASKEVDVRYLLIILGSLIVVIGIKSITSIIKVNFQKEIDRKSTTKVFEHMFNTPIEKITTRHAGDLNVRIMSLESIRGYILEDLIEMIISIVVIIPLLMYLLYTETFYTLILMFFIASSLFINISLGKFIYNANLVETYYLGEHRGKINESLKAMYYVKATGIFSRIKSVWQKDYNKYLDTVHKRALKQNALESFNSSLSTIFIIIMLAVGFYNFSKGEGDLSNIFFFIAISSIIFSPVSTIIGSILNWNSVKPLLLRTLDILEEELEKDGSDTKVNILRGSIQFNNISFSFDDKKIIENLSLNIKNNESIAIVGESGSGKSTLANLLLKLHTPDKGNILIDDRDIKDWNSEELRKNVGLMTQDGVLFRGSLSENLSYFDINYDPSKIQESIDKLNLSNYIQFQSINDILISEGGTNFSGGQRQRLAMLRLFMKEYPILILDEPTNHLDRETANAVIENIFAIPSTKIIITHDENILERVDRVYELTDKKLEQREIFSKPQLQTSGKG</sequence>
<dbReference type="PROSITE" id="PS00211">
    <property type="entry name" value="ABC_TRANSPORTER_1"/>
    <property type="match status" value="1"/>
</dbReference>
<keyword evidence="4" id="KW-0645">Protease</keyword>
<dbReference type="InterPro" id="IPR005074">
    <property type="entry name" value="Peptidase_C39"/>
</dbReference>
<keyword evidence="7 10" id="KW-1133">Transmembrane helix</keyword>
<feature type="domain" description="ABC transmembrane type-1" evidence="12">
    <location>
        <begin position="164"/>
        <end position="443"/>
    </location>
</feature>
<dbReference type="GO" id="GO:0005524">
    <property type="term" value="F:ATP binding"/>
    <property type="evidence" value="ECO:0007669"/>
    <property type="project" value="UniProtKB-KW"/>
</dbReference>
<proteinExistence type="predicted"/>
<dbReference type="InterPro" id="IPR017871">
    <property type="entry name" value="ABC_transporter-like_CS"/>
</dbReference>
<dbReference type="GO" id="GO:0008234">
    <property type="term" value="F:cysteine-type peptidase activity"/>
    <property type="evidence" value="ECO:0007669"/>
    <property type="project" value="UniProtKB-KW"/>
</dbReference>
<dbReference type="AlphaFoldDB" id="A0A023PYE6"/>
<dbReference type="GO" id="GO:0015031">
    <property type="term" value="P:protein transport"/>
    <property type="evidence" value="ECO:0007669"/>
    <property type="project" value="UniProtKB-KW"/>
</dbReference>
<evidence type="ECO:0000256" key="6">
    <source>
        <dbReference type="ARBA" id="ARBA00022927"/>
    </source>
</evidence>
<dbReference type="InterPro" id="IPR039421">
    <property type="entry name" value="Type_1_exporter"/>
</dbReference>
<feature type="transmembrane region" description="Helical" evidence="10">
    <location>
        <begin position="299"/>
        <end position="318"/>
    </location>
</feature>
<evidence type="ECO:0000256" key="8">
    <source>
        <dbReference type="ARBA" id="ARBA00023136"/>
    </source>
</evidence>
<keyword evidence="9" id="KW-0080">Bacteriocin transport</keyword>
<dbReference type="InterPro" id="IPR036640">
    <property type="entry name" value="ABC1_TM_sf"/>
</dbReference>
<dbReference type="InterPro" id="IPR011527">
    <property type="entry name" value="ABC1_TM_dom"/>
</dbReference>
<dbReference type="GO" id="GO:0034040">
    <property type="term" value="F:ATPase-coupled lipid transmembrane transporter activity"/>
    <property type="evidence" value="ECO:0007669"/>
    <property type="project" value="TreeGrafter"/>
</dbReference>
<gene>
    <name evidence="14" type="primary">thuT</name>
</gene>
<name>A0A023PYE6_BACTU</name>
<evidence type="ECO:0000259" key="12">
    <source>
        <dbReference type="PROSITE" id="PS50929"/>
    </source>
</evidence>
<evidence type="ECO:0000256" key="2">
    <source>
        <dbReference type="ARBA" id="ARBA00022692"/>
    </source>
</evidence>
<dbReference type="SUPFAM" id="SSF52540">
    <property type="entry name" value="P-loop containing nucleoside triphosphate hydrolases"/>
    <property type="match status" value="1"/>
</dbReference>
<protein>
    <submittedName>
        <fullName evidence="14">ABC transporter protein</fullName>
    </submittedName>
</protein>
<dbReference type="PROSITE" id="PS50990">
    <property type="entry name" value="PEPTIDASE_C39"/>
    <property type="match status" value="1"/>
</dbReference>
<dbReference type="Gene3D" id="3.40.50.300">
    <property type="entry name" value="P-loop containing nucleotide triphosphate hydrolases"/>
    <property type="match status" value="1"/>
</dbReference>
<reference evidence="14" key="1">
    <citation type="submission" date="2014-02" db="EMBL/GenBank/DDBJ databases">
        <title>Investigating the importance of disulfide bridge in newly discovered disulfide- containing bovicin HJ50-like lantibiotics.</title>
        <authorList>
            <person name="Wang J."/>
            <person name="Ma H."/>
            <person name="Ge X."/>
            <person name="Zhang J."/>
            <person name="Teng K."/>
            <person name="Zhong J."/>
        </authorList>
    </citation>
    <scope>NUCLEOTIDE SEQUENCE</scope>
    <source>
        <strain evidence="14">As 1.1013</strain>
    </source>
</reference>
<dbReference type="InterPro" id="IPR003593">
    <property type="entry name" value="AAA+_ATPase"/>
</dbReference>
<dbReference type="GO" id="GO:0005886">
    <property type="term" value="C:plasma membrane"/>
    <property type="evidence" value="ECO:0007669"/>
    <property type="project" value="UniProtKB-SubCell"/>
</dbReference>
<keyword evidence="6" id="KW-0653">Protein transport</keyword>
<evidence type="ECO:0000256" key="10">
    <source>
        <dbReference type="SAM" id="Phobius"/>
    </source>
</evidence>
<dbReference type="Gene3D" id="1.20.1560.10">
    <property type="entry name" value="ABC transporter type 1, transmembrane domain"/>
    <property type="match status" value="1"/>
</dbReference>
<dbReference type="SMART" id="SM00382">
    <property type="entry name" value="AAA"/>
    <property type="match status" value="1"/>
</dbReference>
<feature type="transmembrane region" description="Helical" evidence="10">
    <location>
        <begin position="163"/>
        <end position="184"/>
    </location>
</feature>
<evidence type="ECO:0000256" key="4">
    <source>
        <dbReference type="ARBA" id="ARBA00022807"/>
    </source>
</evidence>
<dbReference type="InterPro" id="IPR003439">
    <property type="entry name" value="ABC_transporter-like_ATP-bd"/>
</dbReference>
<dbReference type="InterPro" id="IPR027417">
    <property type="entry name" value="P-loop_NTPase"/>
</dbReference>